<keyword evidence="2" id="KW-1185">Reference proteome</keyword>
<proteinExistence type="predicted"/>
<sequence>MHIQKARMTKMATTRHLFSMAIAVLTVLITAEFQQILHRSLYVTFPWTTALARTSSHCRTSYLPPIVLTMENLFAITRKGYVIVATHTTSARSIIKVEGRRGQNESTQSPFTRGVFWRTRQHYSIR</sequence>
<evidence type="ECO:0000313" key="2">
    <source>
        <dbReference type="Proteomes" id="UP000217790"/>
    </source>
</evidence>
<evidence type="ECO:0000313" key="1">
    <source>
        <dbReference type="EMBL" id="PBK89061.1"/>
    </source>
</evidence>
<accession>A0A2H3D196</accession>
<reference evidence="2" key="1">
    <citation type="journal article" date="2017" name="Nat. Ecol. Evol.">
        <title>Genome expansion and lineage-specific genetic innovations in the forest pathogenic fungi Armillaria.</title>
        <authorList>
            <person name="Sipos G."/>
            <person name="Prasanna A.N."/>
            <person name="Walter M.C."/>
            <person name="O'Connor E."/>
            <person name="Balint B."/>
            <person name="Krizsan K."/>
            <person name="Kiss B."/>
            <person name="Hess J."/>
            <person name="Varga T."/>
            <person name="Slot J."/>
            <person name="Riley R."/>
            <person name="Boka B."/>
            <person name="Rigling D."/>
            <person name="Barry K."/>
            <person name="Lee J."/>
            <person name="Mihaltcheva S."/>
            <person name="LaButti K."/>
            <person name="Lipzen A."/>
            <person name="Waldron R."/>
            <person name="Moloney N.M."/>
            <person name="Sperisen C."/>
            <person name="Kredics L."/>
            <person name="Vagvoelgyi C."/>
            <person name="Patrignani A."/>
            <person name="Fitzpatrick D."/>
            <person name="Nagy I."/>
            <person name="Doyle S."/>
            <person name="Anderson J.B."/>
            <person name="Grigoriev I.V."/>
            <person name="Gueldener U."/>
            <person name="Muensterkoetter M."/>
            <person name="Nagy L.G."/>
        </authorList>
    </citation>
    <scope>NUCLEOTIDE SEQUENCE [LARGE SCALE GENOMIC DNA]</scope>
    <source>
        <strain evidence="2">Ar21-2</strain>
    </source>
</reference>
<gene>
    <name evidence="1" type="ORF">ARMGADRAFT_1115282</name>
</gene>
<name>A0A2H3D196_ARMGA</name>
<dbReference type="InParanoid" id="A0A2H3D196"/>
<dbReference type="Proteomes" id="UP000217790">
    <property type="component" value="Unassembled WGS sequence"/>
</dbReference>
<organism evidence="1 2">
    <name type="scientific">Armillaria gallica</name>
    <name type="common">Bulbous honey fungus</name>
    <name type="synonym">Armillaria bulbosa</name>
    <dbReference type="NCBI Taxonomy" id="47427"/>
    <lineage>
        <taxon>Eukaryota</taxon>
        <taxon>Fungi</taxon>
        <taxon>Dikarya</taxon>
        <taxon>Basidiomycota</taxon>
        <taxon>Agaricomycotina</taxon>
        <taxon>Agaricomycetes</taxon>
        <taxon>Agaricomycetidae</taxon>
        <taxon>Agaricales</taxon>
        <taxon>Marasmiineae</taxon>
        <taxon>Physalacriaceae</taxon>
        <taxon>Armillaria</taxon>
    </lineage>
</organism>
<dbReference type="AlphaFoldDB" id="A0A2H3D196"/>
<dbReference type="EMBL" id="KZ293670">
    <property type="protein sequence ID" value="PBK89061.1"/>
    <property type="molecule type" value="Genomic_DNA"/>
</dbReference>
<protein>
    <submittedName>
        <fullName evidence="1">Uncharacterized protein</fullName>
    </submittedName>
</protein>